<dbReference type="Proteomes" id="UP001147752">
    <property type="component" value="Unassembled WGS sequence"/>
</dbReference>
<dbReference type="InterPro" id="IPR052035">
    <property type="entry name" value="ZnF_BED_domain_contain"/>
</dbReference>
<reference evidence="8" key="1">
    <citation type="submission" date="2022-12" db="EMBL/GenBank/DDBJ databases">
        <authorList>
            <person name="Petersen C."/>
        </authorList>
    </citation>
    <scope>NUCLEOTIDE SEQUENCE</scope>
    <source>
        <strain evidence="8">IBT 3081</strain>
    </source>
</reference>
<feature type="region of interest" description="Disordered" evidence="6">
    <location>
        <begin position="944"/>
        <end position="969"/>
    </location>
</feature>
<evidence type="ECO:0000259" key="7">
    <source>
        <dbReference type="Pfam" id="PF05699"/>
    </source>
</evidence>
<keyword evidence="2" id="KW-0479">Metal-binding</keyword>
<dbReference type="GO" id="GO:0005634">
    <property type="term" value="C:nucleus"/>
    <property type="evidence" value="ECO:0007669"/>
    <property type="project" value="UniProtKB-SubCell"/>
</dbReference>
<dbReference type="PANTHER" id="PTHR46481">
    <property type="entry name" value="ZINC FINGER BED DOMAIN-CONTAINING PROTEIN 4"/>
    <property type="match status" value="1"/>
</dbReference>
<dbReference type="RefSeq" id="XP_056581863.1">
    <property type="nucleotide sequence ID" value="XM_056725613.1"/>
</dbReference>
<dbReference type="InterPro" id="IPR008906">
    <property type="entry name" value="HATC_C_dom"/>
</dbReference>
<feature type="domain" description="HAT C-terminal dimerisation" evidence="7">
    <location>
        <begin position="652"/>
        <end position="725"/>
    </location>
</feature>
<evidence type="ECO:0000313" key="8">
    <source>
        <dbReference type="EMBL" id="KAJ5375877.1"/>
    </source>
</evidence>
<organism evidence="8 9">
    <name type="scientific">Penicillium concentricum</name>
    <dbReference type="NCBI Taxonomy" id="293559"/>
    <lineage>
        <taxon>Eukaryota</taxon>
        <taxon>Fungi</taxon>
        <taxon>Dikarya</taxon>
        <taxon>Ascomycota</taxon>
        <taxon>Pezizomycotina</taxon>
        <taxon>Eurotiomycetes</taxon>
        <taxon>Eurotiomycetidae</taxon>
        <taxon>Eurotiales</taxon>
        <taxon>Aspergillaceae</taxon>
        <taxon>Penicillium</taxon>
    </lineage>
</organism>
<sequence length="969" mass="110740">MSQTQQSAFSSSIYDSDFDNYTHNHPFISDLSESQETLPSFETDFLRPSLPPSIPSTFTRVGPGRKKVYFLYDEMLHNDWVSWWLETGFGKKQHISWDAKHQSSTWDTFHQVAHSSDGTAKVMCKRCGQILEHPNFVRETKDGKKQRQGTSTMKGHLSSAGCIKATQGQGTDITRFLQLKNTPIANEFSQEIWEQELLTFLTVARLPFRLIEHPKFHRLIQIAQSAPRVPDIPSAKTIRRRLQSSVQQQQERILRMLPEDTKISIALDCWTSPFTQAFMAITGYFIDKDWQYREVLLGFEPLYGSHSGVNLSSVLLDILLRHKIEDRVFAITTDNASNNQTLVDTLQQAISEDTTLIRVPCLAHVIQLSLNELLGYIKACPLNESTETRWTEQRSQSARMNATKQNIANTLSKIRNLAIYVNASPQRRETFYNLQGETTKLMPLQDVKTRWNSTFLMLRRAKRLRSFFQPFCDEYERPDMVLEDEEWRQVDYLLFITQPFFDFTVELSKTRDATTHHVFLIYNKLFEHLELSITQLTRKKTTWKRQMLQALQAARKKLDEYYSETDNVRGHLYAITTMLAPANKFQFFQTDDWDDRWRTIYRKSLEEHLAVYKERLAQQPTSPLSLSLGGGISRLDSMVKPKRPRSAVAGDELSQYLDSATIDIAPLVFWRENAYRFPTLAALARDVLSVPATGAGVERLFNTARDICHYRRGRLSATTIQELMMFLCTSKFEIEEEQAVFLQEFFTRDEIEAAKEEKEITTDTVNVDPISDTEEEQTQEEEEVQGREDIQVMIDHDTDPPLPSNKDKSTQIRASFALFAKPLGPQEPLRFGPRKPKTAMVSETGPKNQTICGLGRFGFAVLRFLAHSTYGNAALRELCRTLEQREVWSWPSYEFLVKMKKDRTPVISADQIRSARPSYVNGLLIASRGASAPLPPLSRVEELTDSDEANDDNGAGGAGAGASGTAAVV</sequence>
<evidence type="ECO:0000256" key="1">
    <source>
        <dbReference type="ARBA" id="ARBA00004123"/>
    </source>
</evidence>
<dbReference type="EMBL" id="JAPZBT010000002">
    <property type="protein sequence ID" value="KAJ5375877.1"/>
    <property type="molecule type" value="Genomic_DNA"/>
</dbReference>
<evidence type="ECO:0000256" key="4">
    <source>
        <dbReference type="ARBA" id="ARBA00022833"/>
    </source>
</evidence>
<dbReference type="OrthoDB" id="2677621at2759"/>
<dbReference type="Pfam" id="PF05699">
    <property type="entry name" value="Dimer_Tnp_hAT"/>
    <property type="match status" value="1"/>
</dbReference>
<comment type="caution">
    <text evidence="8">The sequence shown here is derived from an EMBL/GenBank/DDBJ whole genome shotgun (WGS) entry which is preliminary data.</text>
</comment>
<keyword evidence="4" id="KW-0862">Zinc</keyword>
<dbReference type="GO" id="GO:0046983">
    <property type="term" value="F:protein dimerization activity"/>
    <property type="evidence" value="ECO:0007669"/>
    <property type="project" value="InterPro"/>
</dbReference>
<evidence type="ECO:0000313" key="9">
    <source>
        <dbReference type="Proteomes" id="UP001147752"/>
    </source>
</evidence>
<dbReference type="GeneID" id="81464796"/>
<keyword evidence="9" id="KW-1185">Reference proteome</keyword>
<reference evidence="8" key="2">
    <citation type="journal article" date="2023" name="IMA Fungus">
        <title>Comparative genomic study of the Penicillium genus elucidates a diverse pangenome and 15 lateral gene transfer events.</title>
        <authorList>
            <person name="Petersen C."/>
            <person name="Sorensen T."/>
            <person name="Nielsen M.R."/>
            <person name="Sondergaard T.E."/>
            <person name="Sorensen J.L."/>
            <person name="Fitzpatrick D.A."/>
            <person name="Frisvad J.C."/>
            <person name="Nielsen K.L."/>
        </authorList>
    </citation>
    <scope>NUCLEOTIDE SEQUENCE</scope>
    <source>
        <strain evidence="8">IBT 3081</strain>
    </source>
</reference>
<comment type="subcellular location">
    <subcellularLocation>
        <location evidence="1">Nucleus</location>
    </subcellularLocation>
</comment>
<proteinExistence type="predicted"/>
<evidence type="ECO:0000256" key="5">
    <source>
        <dbReference type="ARBA" id="ARBA00023242"/>
    </source>
</evidence>
<evidence type="ECO:0000256" key="6">
    <source>
        <dbReference type="SAM" id="MobiDB-lite"/>
    </source>
</evidence>
<dbReference type="InterPro" id="IPR012337">
    <property type="entry name" value="RNaseH-like_sf"/>
</dbReference>
<dbReference type="GO" id="GO:0008270">
    <property type="term" value="F:zinc ion binding"/>
    <property type="evidence" value="ECO:0007669"/>
    <property type="project" value="UniProtKB-KW"/>
</dbReference>
<accession>A0A9W9SC02</accession>
<dbReference type="AlphaFoldDB" id="A0A9W9SC02"/>
<name>A0A9W9SC02_9EURO</name>
<protein>
    <recommendedName>
        <fullName evidence="7">HAT C-terminal dimerisation domain-containing protein</fullName>
    </recommendedName>
</protein>
<evidence type="ECO:0000256" key="2">
    <source>
        <dbReference type="ARBA" id="ARBA00022723"/>
    </source>
</evidence>
<evidence type="ECO:0000256" key="3">
    <source>
        <dbReference type="ARBA" id="ARBA00022771"/>
    </source>
</evidence>
<dbReference type="SUPFAM" id="SSF53098">
    <property type="entry name" value="Ribonuclease H-like"/>
    <property type="match status" value="1"/>
</dbReference>
<keyword evidence="5" id="KW-0539">Nucleus</keyword>
<keyword evidence="3" id="KW-0863">Zinc-finger</keyword>
<gene>
    <name evidence="8" type="ORF">N7517_007883</name>
</gene>
<dbReference type="PANTHER" id="PTHR46481:SF10">
    <property type="entry name" value="ZINC FINGER BED DOMAIN-CONTAINING PROTEIN 39"/>
    <property type="match status" value="1"/>
</dbReference>